<evidence type="ECO:0000256" key="1">
    <source>
        <dbReference type="SAM" id="Phobius"/>
    </source>
</evidence>
<feature type="transmembrane region" description="Helical" evidence="1">
    <location>
        <begin position="146"/>
        <end position="168"/>
    </location>
</feature>
<keyword evidence="1" id="KW-1133">Transmembrane helix</keyword>
<sequence>MKISPKVLFLVMVVSVVATAIVDRLFLQKTMASLHRILALGGEVVVPLIGRLHIPHLSVVPLVGFPLLVCALFLLPYSSMGDRHAWAGFATRLGKLIKHVFWIPILVLVCELAYKSAKVFFPGFPKGLGKIFSMAWRLLILDHSPIVFHITTAGVLGIMIGVWCWYAFGFKK</sequence>
<organism evidence="2 3">
    <name type="scientific">Syntrophorhabdus aromaticivorans</name>
    <dbReference type="NCBI Taxonomy" id="328301"/>
    <lineage>
        <taxon>Bacteria</taxon>
        <taxon>Pseudomonadati</taxon>
        <taxon>Thermodesulfobacteriota</taxon>
        <taxon>Syntrophorhabdia</taxon>
        <taxon>Syntrophorhabdales</taxon>
        <taxon>Syntrophorhabdaceae</taxon>
        <taxon>Syntrophorhabdus</taxon>
    </lineage>
</organism>
<reference evidence="2" key="2">
    <citation type="submission" date="2020-01" db="EMBL/GenBank/DDBJ databases">
        <authorList>
            <person name="Campanaro S."/>
        </authorList>
    </citation>
    <scope>NUCLEOTIDE SEQUENCE</scope>
    <source>
        <strain evidence="2">AS06rmzACSIP_7</strain>
    </source>
</reference>
<feature type="transmembrane region" description="Helical" evidence="1">
    <location>
        <begin position="54"/>
        <end position="75"/>
    </location>
</feature>
<dbReference type="EMBL" id="JAAYEE010000016">
    <property type="protein sequence ID" value="NLW34020.1"/>
    <property type="molecule type" value="Genomic_DNA"/>
</dbReference>
<feature type="transmembrane region" description="Helical" evidence="1">
    <location>
        <begin position="96"/>
        <end position="114"/>
    </location>
</feature>
<name>A0A351U6X0_9BACT</name>
<proteinExistence type="predicted"/>
<protein>
    <submittedName>
        <fullName evidence="2">Uncharacterized protein</fullName>
    </submittedName>
</protein>
<evidence type="ECO:0000313" key="3">
    <source>
        <dbReference type="Proteomes" id="UP000777265"/>
    </source>
</evidence>
<accession>A0A351U6X0</accession>
<gene>
    <name evidence="2" type="ORF">GXY80_00860</name>
</gene>
<comment type="caution">
    <text evidence="2">The sequence shown here is derived from an EMBL/GenBank/DDBJ whole genome shotgun (WGS) entry which is preliminary data.</text>
</comment>
<evidence type="ECO:0000313" key="2">
    <source>
        <dbReference type="EMBL" id="NLW34020.1"/>
    </source>
</evidence>
<keyword evidence="1" id="KW-0472">Membrane</keyword>
<reference evidence="2" key="1">
    <citation type="journal article" date="2020" name="Biotechnol. Biofuels">
        <title>New insights from the biogas microbiome by comprehensive genome-resolved metagenomics of nearly 1600 species originating from multiple anaerobic digesters.</title>
        <authorList>
            <person name="Campanaro S."/>
            <person name="Treu L."/>
            <person name="Rodriguez-R L.M."/>
            <person name="Kovalovszki A."/>
            <person name="Ziels R.M."/>
            <person name="Maus I."/>
            <person name="Zhu X."/>
            <person name="Kougias P.G."/>
            <person name="Basile A."/>
            <person name="Luo G."/>
            <person name="Schluter A."/>
            <person name="Konstantinidis K.T."/>
            <person name="Angelidaki I."/>
        </authorList>
    </citation>
    <scope>NUCLEOTIDE SEQUENCE</scope>
    <source>
        <strain evidence="2">AS06rmzACSIP_7</strain>
    </source>
</reference>
<keyword evidence="1" id="KW-0812">Transmembrane</keyword>
<feature type="transmembrane region" description="Helical" evidence="1">
    <location>
        <begin position="7"/>
        <end position="27"/>
    </location>
</feature>
<dbReference type="AlphaFoldDB" id="A0A351U6X0"/>
<dbReference type="Proteomes" id="UP000777265">
    <property type="component" value="Unassembled WGS sequence"/>
</dbReference>